<name>A0ABN9TQC1_9DINO</name>
<sequence>MGCVVLKAIPVAPLNPDKRYDTLGFNAWANQHIGSCYAIAWLKVGFLRHLCQRNLSLPLRHELDRTPGSCHWGAPPDECQLYYASYAYQNTRSVLWDLVAILEQECADDGDLVFMLTSSIFLKTSTGQDVFREAPEDCSEVQLSQAVNRTFAPMLCYWKIRTVLLPRLYDAAAVDHGVRPFFERKWCTVDVILAAYCQRIVSLQSDSEAQKLIQTGTDPARFENIKELFTQLGGTTTAAWDVLVTSLKELVPIPRDAVGFAHFCSQSQIAWLMVSYVRELARRGGPVPRRQEMRLGGYLVGAPPRGVRKFVVSHGWETEVHPNPSGSKMRRLVEKLGQLGANDSDVVFFDFCSNPQDNKMGRTYAKNEPAEGLPARDASAQPYFQQNNVSYYPARTRSENQQFKFAMWEMGRLYSFHECEVLVLPTLDTTLPGGDVWGIVNSAPYKIRGWCCAEFSIALYCGTIRNLDDPDVEHVRASRTWPADNSGYAEMMSFTTKRELQGAGLKWDPDRGVDFTVSGDRHAVRYNFFKMALQGPSLGS</sequence>
<dbReference type="EMBL" id="CAUYUJ010014968">
    <property type="protein sequence ID" value="CAK0848336.1"/>
    <property type="molecule type" value="Genomic_DNA"/>
</dbReference>
<accession>A0ABN9TQC1</accession>
<protein>
    <submittedName>
        <fullName evidence="1">Uncharacterized protein</fullName>
    </submittedName>
</protein>
<reference evidence="1" key="1">
    <citation type="submission" date="2023-10" db="EMBL/GenBank/DDBJ databases">
        <authorList>
            <person name="Chen Y."/>
            <person name="Shah S."/>
            <person name="Dougan E. K."/>
            <person name="Thang M."/>
            <person name="Chan C."/>
        </authorList>
    </citation>
    <scope>NUCLEOTIDE SEQUENCE [LARGE SCALE GENOMIC DNA]</scope>
</reference>
<keyword evidence="2" id="KW-1185">Reference proteome</keyword>
<comment type="caution">
    <text evidence="1">The sequence shown here is derived from an EMBL/GenBank/DDBJ whole genome shotgun (WGS) entry which is preliminary data.</text>
</comment>
<proteinExistence type="predicted"/>
<evidence type="ECO:0000313" key="2">
    <source>
        <dbReference type="Proteomes" id="UP001189429"/>
    </source>
</evidence>
<dbReference type="Proteomes" id="UP001189429">
    <property type="component" value="Unassembled WGS sequence"/>
</dbReference>
<evidence type="ECO:0000313" key="1">
    <source>
        <dbReference type="EMBL" id="CAK0848336.1"/>
    </source>
</evidence>
<organism evidence="1 2">
    <name type="scientific">Prorocentrum cordatum</name>
    <dbReference type="NCBI Taxonomy" id="2364126"/>
    <lineage>
        <taxon>Eukaryota</taxon>
        <taxon>Sar</taxon>
        <taxon>Alveolata</taxon>
        <taxon>Dinophyceae</taxon>
        <taxon>Prorocentrales</taxon>
        <taxon>Prorocentraceae</taxon>
        <taxon>Prorocentrum</taxon>
    </lineage>
</organism>
<gene>
    <name evidence="1" type="ORF">PCOR1329_LOCUS41291</name>
</gene>